<dbReference type="AlphaFoldDB" id="A0AAD7KQB2"/>
<evidence type="ECO:0000313" key="1">
    <source>
        <dbReference type="EMBL" id="KAJ7943714.1"/>
    </source>
</evidence>
<keyword evidence="2" id="KW-1185">Reference proteome</keyword>
<proteinExistence type="predicted"/>
<dbReference type="KEGG" id="qsa:O6P43_033228"/>
<name>A0AAD7KQB2_QUISA</name>
<sequence length="283" mass="31109">MFTEGLGANSLRWVRKESGFKPNSVPNHGSEAGVVYNLKKGGGGLAVPPPAKFLNEHLSTGVTPASRVRLVSRNGNESGSDMDLSSDSEVEISGDNGANFQRGIRTINGTFPRNVRMTSQQDFCGRLQNKKHFDDRIPTAPPFVGSDPEVRTDHIDVNSSVISLPSRLPTFHASQKGSWHALIAYESCVRLCLHSWAQDHCMEAPYFLNDECCLLRDAFGLRKVLLQPEEELLAKQSSEIVSLKAAPFIRKTNCKMKVQVRKVNMGLDSPTSCSSFICKATKS</sequence>
<dbReference type="EMBL" id="JARAOO010000014">
    <property type="protein sequence ID" value="KAJ7943714.1"/>
    <property type="molecule type" value="Genomic_DNA"/>
</dbReference>
<dbReference type="PANTHER" id="PTHR31110">
    <property type="entry name" value="PESTICIDAL CRYSTAL CRY8BA PROTEIN"/>
    <property type="match status" value="1"/>
</dbReference>
<dbReference type="PANTHER" id="PTHR31110:SF2">
    <property type="entry name" value="PESTICIDAL CRYSTAL CRY8BA PROTEIN"/>
    <property type="match status" value="1"/>
</dbReference>
<protein>
    <submittedName>
        <fullName evidence="1">Pesticidal crystal cry8Ba protein</fullName>
    </submittedName>
</protein>
<evidence type="ECO:0000313" key="2">
    <source>
        <dbReference type="Proteomes" id="UP001163823"/>
    </source>
</evidence>
<comment type="caution">
    <text evidence="1">The sequence shown here is derived from an EMBL/GenBank/DDBJ whole genome shotgun (WGS) entry which is preliminary data.</text>
</comment>
<gene>
    <name evidence="1" type="ORF">O6P43_033228</name>
</gene>
<reference evidence="1" key="1">
    <citation type="journal article" date="2023" name="Science">
        <title>Elucidation of the pathway for biosynthesis of saponin adjuvants from the soapbark tree.</title>
        <authorList>
            <person name="Reed J."/>
            <person name="Orme A."/>
            <person name="El-Demerdash A."/>
            <person name="Owen C."/>
            <person name="Martin L.B.B."/>
            <person name="Misra R.C."/>
            <person name="Kikuchi S."/>
            <person name="Rejzek M."/>
            <person name="Martin A.C."/>
            <person name="Harkess A."/>
            <person name="Leebens-Mack J."/>
            <person name="Louveau T."/>
            <person name="Stephenson M.J."/>
            <person name="Osbourn A."/>
        </authorList>
    </citation>
    <scope>NUCLEOTIDE SEQUENCE</scope>
    <source>
        <strain evidence="1">S10</strain>
    </source>
</reference>
<accession>A0AAD7KQB2</accession>
<dbReference type="Proteomes" id="UP001163823">
    <property type="component" value="Chromosome 14"/>
</dbReference>
<organism evidence="1 2">
    <name type="scientific">Quillaja saponaria</name>
    <name type="common">Soap bark tree</name>
    <dbReference type="NCBI Taxonomy" id="32244"/>
    <lineage>
        <taxon>Eukaryota</taxon>
        <taxon>Viridiplantae</taxon>
        <taxon>Streptophyta</taxon>
        <taxon>Embryophyta</taxon>
        <taxon>Tracheophyta</taxon>
        <taxon>Spermatophyta</taxon>
        <taxon>Magnoliopsida</taxon>
        <taxon>eudicotyledons</taxon>
        <taxon>Gunneridae</taxon>
        <taxon>Pentapetalae</taxon>
        <taxon>rosids</taxon>
        <taxon>fabids</taxon>
        <taxon>Fabales</taxon>
        <taxon>Quillajaceae</taxon>
        <taxon>Quillaja</taxon>
    </lineage>
</organism>